<gene>
    <name evidence="2" type="ORF">P170DRAFT_178207</name>
</gene>
<proteinExistence type="predicted"/>
<dbReference type="VEuPathDB" id="FungiDB:P170DRAFT_178207"/>
<dbReference type="GeneID" id="36550349"/>
<evidence type="ECO:0000313" key="3">
    <source>
        <dbReference type="Proteomes" id="UP000234275"/>
    </source>
</evidence>
<dbReference type="RefSeq" id="XP_024704540.1">
    <property type="nucleotide sequence ID" value="XM_024842651.1"/>
</dbReference>
<dbReference type="EMBL" id="MSFO01000004">
    <property type="protein sequence ID" value="PLB49238.1"/>
    <property type="molecule type" value="Genomic_DNA"/>
</dbReference>
<reference evidence="2 3" key="1">
    <citation type="submission" date="2016-12" db="EMBL/GenBank/DDBJ databases">
        <title>The genomes of Aspergillus section Nigri reveals drivers in fungal speciation.</title>
        <authorList>
            <consortium name="DOE Joint Genome Institute"/>
            <person name="Vesth T.C."/>
            <person name="Nybo J."/>
            <person name="Theobald S."/>
            <person name="Brandl J."/>
            <person name="Frisvad J.C."/>
            <person name="Nielsen K.F."/>
            <person name="Lyhne E.K."/>
            <person name="Kogle M.E."/>
            <person name="Kuo A."/>
            <person name="Riley R."/>
            <person name="Clum A."/>
            <person name="Nolan M."/>
            <person name="Lipzen A."/>
            <person name="Salamov A."/>
            <person name="Henrissat B."/>
            <person name="Wiebenga A."/>
            <person name="De Vries R.P."/>
            <person name="Grigoriev I.V."/>
            <person name="Mortensen U.H."/>
            <person name="Andersen M.R."/>
            <person name="Baker S.E."/>
        </authorList>
    </citation>
    <scope>NUCLEOTIDE SEQUENCE [LARGE SCALE GENOMIC DNA]</scope>
    <source>
        <strain evidence="2 3">IBT 23096</strain>
    </source>
</reference>
<sequence length="238" mass="26074">MDAEDGRPGSALPMDILAMVIFRCAVMPCRDSRVPEERVLLIPYSWTRSQVSREGSITPSRYRESTSGRTHGTGITGSLPLPALLPPRRSSFSLFLSISPSLGPSIPHPFNIYHPPKSNQSVPLPADRPSHRPQIRRILALLQTPSIPSILSPVPHFLLAKQGNLDLKSRCPTREAKPCSDRSIRLLIGPLSSISFFLSLRLGKNSETSALTRCKIARAAVFFAGSMPSGFPPYPVRS</sequence>
<comment type="caution">
    <text evidence="2">The sequence shown here is derived from an EMBL/GenBank/DDBJ whole genome shotgun (WGS) entry which is preliminary data.</text>
</comment>
<organism evidence="2 3">
    <name type="scientific">Aspergillus steynii IBT 23096</name>
    <dbReference type="NCBI Taxonomy" id="1392250"/>
    <lineage>
        <taxon>Eukaryota</taxon>
        <taxon>Fungi</taxon>
        <taxon>Dikarya</taxon>
        <taxon>Ascomycota</taxon>
        <taxon>Pezizomycotina</taxon>
        <taxon>Eurotiomycetes</taxon>
        <taxon>Eurotiomycetidae</taxon>
        <taxon>Eurotiales</taxon>
        <taxon>Aspergillaceae</taxon>
        <taxon>Aspergillus</taxon>
        <taxon>Aspergillus subgen. Circumdati</taxon>
    </lineage>
</organism>
<dbReference type="AlphaFoldDB" id="A0A2I2G8Q8"/>
<accession>A0A2I2G8Q8</accession>
<evidence type="ECO:0000313" key="2">
    <source>
        <dbReference type="EMBL" id="PLB49238.1"/>
    </source>
</evidence>
<dbReference type="Proteomes" id="UP000234275">
    <property type="component" value="Unassembled WGS sequence"/>
</dbReference>
<protein>
    <submittedName>
        <fullName evidence="2">Uncharacterized protein</fullName>
    </submittedName>
</protein>
<feature type="region of interest" description="Disordered" evidence="1">
    <location>
        <begin position="55"/>
        <end position="80"/>
    </location>
</feature>
<evidence type="ECO:0000256" key="1">
    <source>
        <dbReference type="SAM" id="MobiDB-lite"/>
    </source>
</evidence>
<name>A0A2I2G8Q8_9EURO</name>
<keyword evidence="3" id="KW-1185">Reference proteome</keyword>